<dbReference type="OrthoDB" id="933657at2"/>
<protein>
    <submittedName>
        <fullName evidence="2">Uncharacterized protein</fullName>
    </submittedName>
</protein>
<organism evidence="2 3">
    <name type="scientific">Kordia algicida OT-1</name>
    <dbReference type="NCBI Taxonomy" id="391587"/>
    <lineage>
        <taxon>Bacteria</taxon>
        <taxon>Pseudomonadati</taxon>
        <taxon>Bacteroidota</taxon>
        <taxon>Flavobacteriia</taxon>
        <taxon>Flavobacteriales</taxon>
        <taxon>Flavobacteriaceae</taxon>
        <taxon>Kordia</taxon>
    </lineage>
</organism>
<keyword evidence="1" id="KW-1133">Transmembrane helix</keyword>
<keyword evidence="1" id="KW-0812">Transmembrane</keyword>
<keyword evidence="1" id="KW-0472">Membrane</keyword>
<evidence type="ECO:0000313" key="3">
    <source>
        <dbReference type="Proteomes" id="UP000002945"/>
    </source>
</evidence>
<dbReference type="AlphaFoldDB" id="A9E4A3"/>
<sequence>MKKFLKILGKFILGILVTLLIVFSVVYIKYNEPLPKGVKSAEADDMATKMLNAVNYDAYKNTRYLSWTFPGGHHYVWDKDQYKVDVSWNTTKVALNLKQPNTSAVTIDGEAVTGNEKTEVIKTAETYFNNDSFWLVAPYKVFDKGVTRSIVTNNDGQKGLLITYASGGNTPGDSYLWFLDENGRPTGYQMWVSIIPIGGLYASWENWQTMESGIPLATLHTILILDLDIKNVKAWN</sequence>
<accession>A9E4A3</accession>
<dbReference type="RefSeq" id="WP_007094502.1">
    <property type="nucleotide sequence ID" value="NZ_CP142125.1"/>
</dbReference>
<keyword evidence="3" id="KW-1185">Reference proteome</keyword>
<comment type="caution">
    <text evidence="2">The sequence shown here is derived from an EMBL/GenBank/DDBJ whole genome shotgun (WGS) entry which is preliminary data.</text>
</comment>
<dbReference type="HOGENOM" id="CLU_1110401_0_0_10"/>
<dbReference type="STRING" id="391587.KAOT1_09711"/>
<dbReference type="Proteomes" id="UP000002945">
    <property type="component" value="Unassembled WGS sequence"/>
</dbReference>
<proteinExistence type="predicted"/>
<evidence type="ECO:0000256" key="1">
    <source>
        <dbReference type="SAM" id="Phobius"/>
    </source>
</evidence>
<name>A9E4A3_9FLAO</name>
<reference evidence="2 3" key="1">
    <citation type="journal article" date="2011" name="J. Bacteriol.">
        <title>Genome sequence of the algicidal bacterium Kordia algicida OT-1.</title>
        <authorList>
            <person name="Lee H.S."/>
            <person name="Kang S.G."/>
            <person name="Kwon K.K."/>
            <person name="Lee J.H."/>
            <person name="Kim S.J."/>
        </authorList>
    </citation>
    <scope>NUCLEOTIDE SEQUENCE [LARGE SCALE GENOMIC DNA]</scope>
    <source>
        <strain evidence="2 3">OT-1</strain>
    </source>
</reference>
<dbReference type="eggNOG" id="ENOG502Z7WC">
    <property type="taxonomic scope" value="Bacteria"/>
</dbReference>
<gene>
    <name evidence="2" type="ORF">KAOT1_09711</name>
</gene>
<evidence type="ECO:0000313" key="2">
    <source>
        <dbReference type="EMBL" id="EDP95339.1"/>
    </source>
</evidence>
<dbReference type="EMBL" id="ABIB01000009">
    <property type="protein sequence ID" value="EDP95339.1"/>
    <property type="molecule type" value="Genomic_DNA"/>
</dbReference>
<feature type="transmembrane region" description="Helical" evidence="1">
    <location>
        <begin position="7"/>
        <end position="28"/>
    </location>
</feature>